<gene>
    <name evidence="2" type="ORF">SDC9_114629</name>
</gene>
<name>A0A645BQY3_9ZZZZ</name>
<proteinExistence type="predicted"/>
<feature type="region of interest" description="Disordered" evidence="1">
    <location>
        <begin position="45"/>
        <end position="83"/>
    </location>
</feature>
<dbReference type="AlphaFoldDB" id="A0A645BQY3"/>
<feature type="region of interest" description="Disordered" evidence="1">
    <location>
        <begin position="1"/>
        <end position="29"/>
    </location>
</feature>
<reference evidence="2" key="1">
    <citation type="submission" date="2019-08" db="EMBL/GenBank/DDBJ databases">
        <authorList>
            <person name="Kucharzyk K."/>
            <person name="Murdoch R.W."/>
            <person name="Higgins S."/>
            <person name="Loffler F."/>
        </authorList>
    </citation>
    <scope>NUCLEOTIDE SEQUENCE</scope>
</reference>
<feature type="compositionally biased region" description="Basic and acidic residues" evidence="1">
    <location>
        <begin position="60"/>
        <end position="83"/>
    </location>
</feature>
<organism evidence="2">
    <name type="scientific">bioreactor metagenome</name>
    <dbReference type="NCBI Taxonomy" id="1076179"/>
    <lineage>
        <taxon>unclassified sequences</taxon>
        <taxon>metagenomes</taxon>
        <taxon>ecological metagenomes</taxon>
    </lineage>
</organism>
<protein>
    <submittedName>
        <fullName evidence="2">Uncharacterized protein</fullName>
    </submittedName>
</protein>
<comment type="caution">
    <text evidence="2">The sequence shown here is derived from an EMBL/GenBank/DDBJ whole genome shotgun (WGS) entry which is preliminary data.</text>
</comment>
<accession>A0A645BQY3</accession>
<evidence type="ECO:0000313" key="2">
    <source>
        <dbReference type="EMBL" id="MPM67705.1"/>
    </source>
</evidence>
<dbReference type="EMBL" id="VSSQ01021843">
    <property type="protein sequence ID" value="MPM67705.1"/>
    <property type="molecule type" value="Genomic_DNA"/>
</dbReference>
<sequence>MQKGPDNEGKQCKEQDHSGGDEQVITQPDGQEVIQYMQIVPFHADGGTKAGTAVPPDHGGVAERKQEPHDTHEGHAGEAHIGGDHHLTTLYLIQQLPVSPTEDYCEGSRKEYCE</sequence>
<evidence type="ECO:0000256" key="1">
    <source>
        <dbReference type="SAM" id="MobiDB-lite"/>
    </source>
</evidence>
<feature type="compositionally biased region" description="Basic and acidic residues" evidence="1">
    <location>
        <begin position="1"/>
        <end position="20"/>
    </location>
</feature>